<dbReference type="Proteomes" id="UP000053927">
    <property type="component" value="Unassembled WGS sequence"/>
</dbReference>
<dbReference type="OrthoDB" id="3271031at2759"/>
<evidence type="ECO:0000313" key="2">
    <source>
        <dbReference type="EMBL" id="EIM80374.1"/>
    </source>
</evidence>
<evidence type="ECO:0000313" key="3">
    <source>
        <dbReference type="Proteomes" id="UP000053927"/>
    </source>
</evidence>
<dbReference type="GeneID" id="18802167"/>
<accession>R7RYG9</accession>
<dbReference type="EMBL" id="JH687398">
    <property type="protein sequence ID" value="EIM80374.1"/>
    <property type="molecule type" value="Genomic_DNA"/>
</dbReference>
<dbReference type="InterPro" id="IPR011009">
    <property type="entry name" value="Kinase-like_dom_sf"/>
</dbReference>
<sequence>MSCLVLEYCGESVVESFGDLSLDIRGQIINAFFSIHRAGVEHNDAAERNIVWDGKHVYIVDFADASEDHACAAKPPILNTVAVHAAEFGCSELWDLLTELRLWHPSEVWYAGQALPMQIIYTPAEFLRYKPSYWTKEEAIKQAWDVIKEYTKVYMPAAYQRIIDDELKTEQEKQKRNAESAVARQQDGRTSSRKATNSGVDTSVLRKSGLSGGCAPSGTCHASSSKRSAAEEDGDAASTRAANRRKTASVDTSPPESPVTAKKRPGSRGGGYKKTSPNYVRAVPAVSVITAGGPSSGTRSRKKGTSPSR</sequence>
<organism evidence="2 3">
    <name type="scientific">Stereum hirsutum (strain FP-91666)</name>
    <name type="common">White-rot fungus</name>
    <dbReference type="NCBI Taxonomy" id="721885"/>
    <lineage>
        <taxon>Eukaryota</taxon>
        <taxon>Fungi</taxon>
        <taxon>Dikarya</taxon>
        <taxon>Basidiomycota</taxon>
        <taxon>Agaricomycotina</taxon>
        <taxon>Agaricomycetes</taxon>
        <taxon>Russulales</taxon>
        <taxon>Stereaceae</taxon>
        <taxon>Stereum</taxon>
    </lineage>
</organism>
<dbReference type="KEGG" id="shs:STEHIDRAFT_162791"/>
<dbReference type="Gene3D" id="1.10.510.10">
    <property type="entry name" value="Transferase(Phosphotransferase) domain 1"/>
    <property type="match status" value="1"/>
</dbReference>
<evidence type="ECO:0000256" key="1">
    <source>
        <dbReference type="SAM" id="MobiDB-lite"/>
    </source>
</evidence>
<dbReference type="RefSeq" id="XP_007310509.1">
    <property type="nucleotide sequence ID" value="XM_007310447.1"/>
</dbReference>
<reference evidence="3" key="1">
    <citation type="journal article" date="2012" name="Science">
        <title>The Paleozoic origin of enzymatic lignin decomposition reconstructed from 31 fungal genomes.</title>
        <authorList>
            <person name="Floudas D."/>
            <person name="Binder M."/>
            <person name="Riley R."/>
            <person name="Barry K."/>
            <person name="Blanchette R.A."/>
            <person name="Henrissat B."/>
            <person name="Martinez A.T."/>
            <person name="Otillar R."/>
            <person name="Spatafora J.W."/>
            <person name="Yadav J.S."/>
            <person name="Aerts A."/>
            <person name="Benoit I."/>
            <person name="Boyd A."/>
            <person name="Carlson A."/>
            <person name="Copeland A."/>
            <person name="Coutinho P.M."/>
            <person name="de Vries R.P."/>
            <person name="Ferreira P."/>
            <person name="Findley K."/>
            <person name="Foster B."/>
            <person name="Gaskell J."/>
            <person name="Glotzer D."/>
            <person name="Gorecki P."/>
            <person name="Heitman J."/>
            <person name="Hesse C."/>
            <person name="Hori C."/>
            <person name="Igarashi K."/>
            <person name="Jurgens J.A."/>
            <person name="Kallen N."/>
            <person name="Kersten P."/>
            <person name="Kohler A."/>
            <person name="Kuees U."/>
            <person name="Kumar T.K.A."/>
            <person name="Kuo A."/>
            <person name="LaButti K."/>
            <person name="Larrondo L.F."/>
            <person name="Lindquist E."/>
            <person name="Ling A."/>
            <person name="Lombard V."/>
            <person name="Lucas S."/>
            <person name="Lundell T."/>
            <person name="Martin R."/>
            <person name="McLaughlin D.J."/>
            <person name="Morgenstern I."/>
            <person name="Morin E."/>
            <person name="Murat C."/>
            <person name="Nagy L.G."/>
            <person name="Nolan M."/>
            <person name="Ohm R.A."/>
            <person name="Patyshakuliyeva A."/>
            <person name="Rokas A."/>
            <person name="Ruiz-Duenas F.J."/>
            <person name="Sabat G."/>
            <person name="Salamov A."/>
            <person name="Samejima M."/>
            <person name="Schmutz J."/>
            <person name="Slot J.C."/>
            <person name="St John F."/>
            <person name="Stenlid J."/>
            <person name="Sun H."/>
            <person name="Sun S."/>
            <person name="Syed K."/>
            <person name="Tsang A."/>
            <person name="Wiebenga A."/>
            <person name="Young D."/>
            <person name="Pisabarro A."/>
            <person name="Eastwood D.C."/>
            <person name="Martin F."/>
            <person name="Cullen D."/>
            <person name="Grigoriev I.V."/>
            <person name="Hibbett D.S."/>
        </authorList>
    </citation>
    <scope>NUCLEOTIDE SEQUENCE [LARGE SCALE GENOMIC DNA]</scope>
    <source>
        <strain evidence="3">FP-91666</strain>
    </source>
</reference>
<dbReference type="AlphaFoldDB" id="R7RYG9"/>
<dbReference type="eggNOG" id="ENOG502SXGV">
    <property type="taxonomic scope" value="Eukaryota"/>
</dbReference>
<feature type="region of interest" description="Disordered" evidence="1">
    <location>
        <begin position="170"/>
        <end position="309"/>
    </location>
</feature>
<dbReference type="SUPFAM" id="SSF56112">
    <property type="entry name" value="Protein kinase-like (PK-like)"/>
    <property type="match status" value="1"/>
</dbReference>
<keyword evidence="3" id="KW-1185">Reference proteome</keyword>
<proteinExistence type="predicted"/>
<evidence type="ECO:0008006" key="4">
    <source>
        <dbReference type="Google" id="ProtNLM"/>
    </source>
</evidence>
<protein>
    <recommendedName>
        <fullName evidence="4">Protein kinase domain-containing protein</fullName>
    </recommendedName>
</protein>
<name>R7RYG9_STEHR</name>
<gene>
    <name evidence="2" type="ORF">STEHIDRAFT_162791</name>
</gene>
<feature type="compositionally biased region" description="Basic residues" evidence="1">
    <location>
        <begin position="299"/>
        <end position="309"/>
    </location>
</feature>